<evidence type="ECO:0000256" key="1">
    <source>
        <dbReference type="ARBA" id="ARBA00023015"/>
    </source>
</evidence>
<keyword evidence="1" id="KW-0805">Transcription regulation</keyword>
<keyword evidence="3" id="KW-0804">Transcription</keyword>
<dbReference type="Proteomes" id="UP001500689">
    <property type="component" value="Unassembled WGS sequence"/>
</dbReference>
<gene>
    <name evidence="5" type="ORF">GCM10022222_39410</name>
</gene>
<dbReference type="Gene3D" id="3.30.70.920">
    <property type="match status" value="1"/>
</dbReference>
<organism evidence="5 6">
    <name type="scientific">Amycolatopsis ultiminotia</name>
    <dbReference type="NCBI Taxonomy" id="543629"/>
    <lineage>
        <taxon>Bacteria</taxon>
        <taxon>Bacillati</taxon>
        <taxon>Actinomycetota</taxon>
        <taxon>Actinomycetes</taxon>
        <taxon>Pseudonocardiales</taxon>
        <taxon>Pseudonocardiaceae</taxon>
        <taxon>Amycolatopsis</taxon>
    </lineage>
</organism>
<dbReference type="SMART" id="SM00344">
    <property type="entry name" value="HTH_ASNC"/>
    <property type="match status" value="2"/>
</dbReference>
<name>A0ABP6WKC8_9PSEU</name>
<dbReference type="Pfam" id="PF13404">
    <property type="entry name" value="HTH_AsnC-type"/>
    <property type="match status" value="2"/>
</dbReference>
<evidence type="ECO:0000256" key="3">
    <source>
        <dbReference type="ARBA" id="ARBA00023163"/>
    </source>
</evidence>
<evidence type="ECO:0000259" key="4">
    <source>
        <dbReference type="PROSITE" id="PS50956"/>
    </source>
</evidence>
<dbReference type="PRINTS" id="PR00033">
    <property type="entry name" value="HTHASNC"/>
</dbReference>
<dbReference type="PANTHER" id="PTHR30154">
    <property type="entry name" value="LEUCINE-RESPONSIVE REGULATORY PROTEIN"/>
    <property type="match status" value="1"/>
</dbReference>
<dbReference type="SUPFAM" id="SSF46785">
    <property type="entry name" value="Winged helix' DNA-binding domain"/>
    <property type="match status" value="2"/>
</dbReference>
<dbReference type="EMBL" id="BAAAZN010000008">
    <property type="protein sequence ID" value="GAA3551941.1"/>
    <property type="molecule type" value="Genomic_DNA"/>
</dbReference>
<dbReference type="PANTHER" id="PTHR30154:SF34">
    <property type="entry name" value="TRANSCRIPTIONAL REGULATOR AZLB"/>
    <property type="match status" value="1"/>
</dbReference>
<feature type="domain" description="HTH asnC-type" evidence="4">
    <location>
        <begin position="1"/>
        <end position="90"/>
    </location>
</feature>
<dbReference type="InterPro" id="IPR036388">
    <property type="entry name" value="WH-like_DNA-bd_sf"/>
</dbReference>
<proteinExistence type="predicted"/>
<dbReference type="Gene3D" id="1.10.10.10">
    <property type="entry name" value="Winged helix-like DNA-binding domain superfamily/Winged helix DNA-binding domain"/>
    <property type="match status" value="2"/>
</dbReference>
<evidence type="ECO:0000313" key="6">
    <source>
        <dbReference type="Proteomes" id="UP001500689"/>
    </source>
</evidence>
<dbReference type="InterPro" id="IPR036390">
    <property type="entry name" value="WH_DNA-bd_sf"/>
</dbReference>
<evidence type="ECO:0000256" key="2">
    <source>
        <dbReference type="ARBA" id="ARBA00023125"/>
    </source>
</evidence>
<dbReference type="PROSITE" id="PS50956">
    <property type="entry name" value="HTH_ASNC_2"/>
    <property type="match status" value="1"/>
</dbReference>
<accession>A0ABP6WKC8</accession>
<protein>
    <recommendedName>
        <fullName evidence="4">HTH asnC-type domain-containing protein</fullName>
    </recommendedName>
</protein>
<dbReference type="InterPro" id="IPR000485">
    <property type="entry name" value="AsnC-type_HTH_dom"/>
</dbReference>
<dbReference type="SUPFAM" id="SSF54909">
    <property type="entry name" value="Dimeric alpha+beta barrel"/>
    <property type="match status" value="1"/>
</dbReference>
<comment type="caution">
    <text evidence="5">The sequence shown here is derived from an EMBL/GenBank/DDBJ whole genome shotgun (WGS) entry which is preliminary data.</text>
</comment>
<dbReference type="InterPro" id="IPR019888">
    <property type="entry name" value="Tscrpt_reg_AsnC-like"/>
</dbReference>
<keyword evidence="2" id="KW-0238">DNA-binding</keyword>
<keyword evidence="6" id="KW-1185">Reference proteome</keyword>
<sequence>MDIVDQKILQSLMLDGRVSMRRVGEVVGVSEQTAARRYRALRNAGVLRVLVRPAAASDASRLWLLRLQCRPDAAARLGARLAARDDVGWVALLSGGSELLCTTSLPADAACGTGVLPRLSNTATVLSFAAYSVLQSYSGGPAEWSGFDTPLTADAQRHLLDGCEPTRRVAHGEVPVEDLGLLHELSRDGRASQAALARALDWPMSRVATRLRALLDSGAVDVDVDYLLEPFGFTTSAHLFLQVAPGRIVAVCEALSANRLTTWAAAISGSANVVVSVTCRTSNELFAYVTEQIGALDGVLHVETLPLLTRLKQANTRVVNGKLEAPPLVTG</sequence>
<reference evidence="6" key="1">
    <citation type="journal article" date="2019" name="Int. J. Syst. Evol. Microbiol.">
        <title>The Global Catalogue of Microorganisms (GCM) 10K type strain sequencing project: providing services to taxonomists for standard genome sequencing and annotation.</title>
        <authorList>
            <consortium name="The Broad Institute Genomics Platform"/>
            <consortium name="The Broad Institute Genome Sequencing Center for Infectious Disease"/>
            <person name="Wu L."/>
            <person name="Ma J."/>
        </authorList>
    </citation>
    <scope>NUCLEOTIDE SEQUENCE [LARGE SCALE GENOMIC DNA]</scope>
    <source>
        <strain evidence="6">JCM 16898</strain>
    </source>
</reference>
<dbReference type="RefSeq" id="WP_344861835.1">
    <property type="nucleotide sequence ID" value="NZ_BAAAZN010000008.1"/>
</dbReference>
<evidence type="ECO:0000313" key="5">
    <source>
        <dbReference type="EMBL" id="GAA3551941.1"/>
    </source>
</evidence>
<dbReference type="InterPro" id="IPR011008">
    <property type="entry name" value="Dimeric_a/b-barrel"/>
</dbReference>